<feature type="region of interest" description="Disordered" evidence="12">
    <location>
        <begin position="1"/>
        <end position="20"/>
    </location>
</feature>
<feature type="region of interest" description="Disordered" evidence="12">
    <location>
        <begin position="354"/>
        <end position="417"/>
    </location>
</feature>
<dbReference type="InterPro" id="IPR014756">
    <property type="entry name" value="Ig_E-set"/>
</dbReference>
<keyword evidence="3 11" id="KW-0633">Potassium transport</keyword>
<comment type="similarity">
    <text evidence="11">Belongs to the inward rectifier-type potassium channel (TC 1.A.2.1) family.</text>
</comment>
<evidence type="ECO:0000256" key="2">
    <source>
        <dbReference type="ARBA" id="ARBA00022448"/>
    </source>
</evidence>
<comment type="caution">
    <text evidence="16">The sequence shown here is derived from an EMBL/GenBank/DDBJ whole genome shotgun (WGS) entry which is preliminary data.</text>
</comment>
<keyword evidence="9 13" id="KW-0472">Membrane</keyword>
<accession>A0AAD5H093</accession>
<feature type="transmembrane region" description="Helical" evidence="13">
    <location>
        <begin position="70"/>
        <end position="92"/>
    </location>
</feature>
<dbReference type="InterPro" id="IPR041647">
    <property type="entry name" value="IRK_C"/>
</dbReference>
<proteinExistence type="inferred from homology"/>
<sequence>MATPAFTPTGSGYSTPNGTTGGMNTPLLAGRVLASRRVVVERHFGGRRYRGLHWYYLSDLFHTLVNCPWYRFYLIFVVAYVTMYSCFAAFYVSQPGCITKVHNFWHALWFSVESSATIGYGHQAPDPQCYLLQFGVMAQVLVSLMMQGSLLGLVFARISNSSGRTTTIRFSKALSMYQGEDGLWRLAFRVANLRQHQVLQPEVRMLMLRRSAVHPFSSVHSEFIYSELKSEHVGGGRLWLGVPSVIEHRIDRGSPLWGMSDADMRAADMEIIVLLDGIDESTSRAIEARHSYVPSDIRWQHHFDPCIQRRRSGKIGVDFSLFDTTQGPAGDAAAAAAAMCSSFKFDAAPGHTSTTFHAAPNGQGASQPQAPSSSTPMAVPAGPQQQQQLEQPPTLSSPFASQSRGGGAAATGHAGMV</sequence>
<protein>
    <submittedName>
        <fullName evidence="16">Uncharacterized protein</fullName>
    </submittedName>
</protein>
<keyword evidence="4 11" id="KW-0812">Transmembrane</keyword>
<evidence type="ECO:0000256" key="6">
    <source>
        <dbReference type="ARBA" id="ARBA00022958"/>
    </source>
</evidence>
<gene>
    <name evidence="16" type="ORF">COHA_007069</name>
</gene>
<name>A0AAD5H093_9CHLO</name>
<evidence type="ECO:0000313" key="17">
    <source>
        <dbReference type="Proteomes" id="UP001205105"/>
    </source>
</evidence>
<evidence type="ECO:0000256" key="3">
    <source>
        <dbReference type="ARBA" id="ARBA00022538"/>
    </source>
</evidence>
<keyword evidence="5 11" id="KW-0851">Voltage-gated channel</keyword>
<dbReference type="PRINTS" id="PR01320">
    <property type="entry name" value="KIRCHANNEL"/>
</dbReference>
<dbReference type="GO" id="GO:1990573">
    <property type="term" value="P:potassium ion import across plasma membrane"/>
    <property type="evidence" value="ECO:0007669"/>
    <property type="project" value="TreeGrafter"/>
</dbReference>
<dbReference type="GO" id="GO:0034702">
    <property type="term" value="C:monoatomic ion channel complex"/>
    <property type="evidence" value="ECO:0007669"/>
    <property type="project" value="UniProtKB-KW"/>
</dbReference>
<dbReference type="Gene3D" id="2.60.40.1400">
    <property type="entry name" value="G protein-activated inward rectifier potassium channel 1"/>
    <property type="match status" value="1"/>
</dbReference>
<dbReference type="EMBL" id="JADXDR010000106">
    <property type="protein sequence ID" value="KAI7839179.1"/>
    <property type="molecule type" value="Genomic_DNA"/>
</dbReference>
<evidence type="ECO:0000256" key="13">
    <source>
        <dbReference type="SAM" id="Phobius"/>
    </source>
</evidence>
<dbReference type="InterPro" id="IPR040445">
    <property type="entry name" value="Kir_TM"/>
</dbReference>
<evidence type="ECO:0000259" key="15">
    <source>
        <dbReference type="Pfam" id="PF17655"/>
    </source>
</evidence>
<dbReference type="GO" id="GO:0005242">
    <property type="term" value="F:inward rectifier potassium channel activity"/>
    <property type="evidence" value="ECO:0007669"/>
    <property type="project" value="InterPro"/>
</dbReference>
<evidence type="ECO:0000256" key="1">
    <source>
        <dbReference type="ARBA" id="ARBA00004141"/>
    </source>
</evidence>
<keyword evidence="7 13" id="KW-1133">Transmembrane helix</keyword>
<keyword evidence="2 11" id="KW-0813">Transport</keyword>
<keyword evidence="8 11" id="KW-0406">Ion transport</keyword>
<dbReference type="AlphaFoldDB" id="A0AAD5H093"/>
<evidence type="ECO:0000259" key="14">
    <source>
        <dbReference type="Pfam" id="PF01007"/>
    </source>
</evidence>
<feature type="transmembrane region" description="Helical" evidence="13">
    <location>
        <begin position="134"/>
        <end position="156"/>
    </location>
</feature>
<dbReference type="PANTHER" id="PTHR11767:SF102">
    <property type="entry name" value="INWARDLY RECTIFYING POTASSIUM CHANNEL 1, ISOFORM F"/>
    <property type="match status" value="1"/>
</dbReference>
<reference evidence="16" key="1">
    <citation type="submission" date="2020-11" db="EMBL/GenBank/DDBJ databases">
        <title>Chlorella ohadii genome sequencing and assembly.</title>
        <authorList>
            <person name="Murik O."/>
            <person name="Treves H."/>
            <person name="Kedem I."/>
            <person name="Shotland Y."/>
            <person name="Kaplan A."/>
        </authorList>
    </citation>
    <scope>NUCLEOTIDE SEQUENCE</scope>
    <source>
        <strain evidence="16">1</strain>
    </source>
</reference>
<dbReference type="Pfam" id="PF01007">
    <property type="entry name" value="IRK"/>
    <property type="match status" value="1"/>
</dbReference>
<evidence type="ECO:0000256" key="7">
    <source>
        <dbReference type="ARBA" id="ARBA00022989"/>
    </source>
</evidence>
<evidence type="ECO:0000256" key="10">
    <source>
        <dbReference type="ARBA" id="ARBA00023303"/>
    </source>
</evidence>
<dbReference type="Proteomes" id="UP001205105">
    <property type="component" value="Unassembled WGS sequence"/>
</dbReference>
<evidence type="ECO:0000256" key="11">
    <source>
        <dbReference type="RuleBase" id="RU003822"/>
    </source>
</evidence>
<feature type="domain" description="Inward rectifier potassium channel C-terminal" evidence="15">
    <location>
        <begin position="169"/>
        <end position="326"/>
    </location>
</feature>
<dbReference type="Pfam" id="PF17655">
    <property type="entry name" value="IRK_C"/>
    <property type="match status" value="1"/>
</dbReference>
<evidence type="ECO:0000256" key="12">
    <source>
        <dbReference type="SAM" id="MobiDB-lite"/>
    </source>
</evidence>
<dbReference type="InterPro" id="IPR016449">
    <property type="entry name" value="K_chnl_inward-rec_Kir"/>
</dbReference>
<dbReference type="GO" id="GO:0034765">
    <property type="term" value="P:regulation of monoatomic ion transmembrane transport"/>
    <property type="evidence" value="ECO:0007669"/>
    <property type="project" value="TreeGrafter"/>
</dbReference>
<feature type="compositionally biased region" description="Polar residues" evidence="12">
    <location>
        <begin position="1"/>
        <end position="14"/>
    </location>
</feature>
<dbReference type="GO" id="GO:0005886">
    <property type="term" value="C:plasma membrane"/>
    <property type="evidence" value="ECO:0007669"/>
    <property type="project" value="TreeGrafter"/>
</dbReference>
<feature type="compositionally biased region" description="Low complexity" evidence="12">
    <location>
        <begin position="383"/>
        <end position="393"/>
    </location>
</feature>
<dbReference type="SUPFAM" id="SSF81324">
    <property type="entry name" value="Voltage-gated potassium channels"/>
    <property type="match status" value="1"/>
</dbReference>
<comment type="subcellular location">
    <subcellularLocation>
        <location evidence="1 11">Membrane</location>
        <topology evidence="1 11">Multi-pass membrane protein</topology>
    </subcellularLocation>
</comment>
<feature type="compositionally biased region" description="Polar residues" evidence="12">
    <location>
        <begin position="394"/>
        <end position="403"/>
    </location>
</feature>
<evidence type="ECO:0000256" key="9">
    <source>
        <dbReference type="ARBA" id="ARBA00023136"/>
    </source>
</evidence>
<evidence type="ECO:0000313" key="16">
    <source>
        <dbReference type="EMBL" id="KAI7839179.1"/>
    </source>
</evidence>
<dbReference type="InterPro" id="IPR013518">
    <property type="entry name" value="K_chnl_inward-rec_Kir_cyto"/>
</dbReference>
<evidence type="ECO:0000256" key="5">
    <source>
        <dbReference type="ARBA" id="ARBA00022882"/>
    </source>
</evidence>
<evidence type="ECO:0000256" key="8">
    <source>
        <dbReference type="ARBA" id="ARBA00023065"/>
    </source>
</evidence>
<dbReference type="PANTHER" id="PTHR11767">
    <property type="entry name" value="INWARD RECTIFIER POTASSIUM CHANNEL"/>
    <property type="match status" value="1"/>
</dbReference>
<feature type="compositionally biased region" description="Low complexity" evidence="12">
    <location>
        <begin position="362"/>
        <end position="374"/>
    </location>
</feature>
<dbReference type="SUPFAM" id="SSF81296">
    <property type="entry name" value="E set domains"/>
    <property type="match status" value="1"/>
</dbReference>
<evidence type="ECO:0000256" key="4">
    <source>
        <dbReference type="ARBA" id="ARBA00022692"/>
    </source>
</evidence>
<keyword evidence="17" id="KW-1185">Reference proteome</keyword>
<organism evidence="16 17">
    <name type="scientific">Chlorella ohadii</name>
    <dbReference type="NCBI Taxonomy" id="2649997"/>
    <lineage>
        <taxon>Eukaryota</taxon>
        <taxon>Viridiplantae</taxon>
        <taxon>Chlorophyta</taxon>
        <taxon>core chlorophytes</taxon>
        <taxon>Trebouxiophyceae</taxon>
        <taxon>Chlorellales</taxon>
        <taxon>Chlorellaceae</taxon>
        <taxon>Chlorella clade</taxon>
        <taxon>Chlorella</taxon>
    </lineage>
</organism>
<keyword evidence="6 11" id="KW-0630">Potassium</keyword>
<keyword evidence="10 11" id="KW-0407">Ion channel</keyword>
<dbReference type="Gene3D" id="1.10.287.70">
    <property type="match status" value="1"/>
</dbReference>
<feature type="domain" description="Potassium channel inwardly rectifying transmembrane" evidence="14">
    <location>
        <begin position="53"/>
        <end position="160"/>
    </location>
</feature>